<feature type="chain" id="PRO_5040199265" evidence="1">
    <location>
        <begin position="23"/>
        <end position="92"/>
    </location>
</feature>
<dbReference type="Proteomes" id="UP000765509">
    <property type="component" value="Unassembled WGS sequence"/>
</dbReference>
<gene>
    <name evidence="2" type="ORF">O181_066579</name>
</gene>
<feature type="signal peptide" evidence="1">
    <location>
        <begin position="1"/>
        <end position="22"/>
    </location>
</feature>
<organism evidence="2 3">
    <name type="scientific">Austropuccinia psidii MF-1</name>
    <dbReference type="NCBI Taxonomy" id="1389203"/>
    <lineage>
        <taxon>Eukaryota</taxon>
        <taxon>Fungi</taxon>
        <taxon>Dikarya</taxon>
        <taxon>Basidiomycota</taxon>
        <taxon>Pucciniomycotina</taxon>
        <taxon>Pucciniomycetes</taxon>
        <taxon>Pucciniales</taxon>
        <taxon>Sphaerophragmiaceae</taxon>
        <taxon>Austropuccinia</taxon>
    </lineage>
</organism>
<dbReference type="EMBL" id="AVOT02033009">
    <property type="protein sequence ID" value="MBW0526864.1"/>
    <property type="molecule type" value="Genomic_DNA"/>
</dbReference>
<accession>A0A9Q3ETQ6</accession>
<evidence type="ECO:0000313" key="2">
    <source>
        <dbReference type="EMBL" id="MBW0526864.1"/>
    </source>
</evidence>
<reference evidence="2" key="1">
    <citation type="submission" date="2021-03" db="EMBL/GenBank/DDBJ databases">
        <title>Draft genome sequence of rust myrtle Austropuccinia psidii MF-1, a brazilian biotype.</title>
        <authorList>
            <person name="Quecine M.C."/>
            <person name="Pachon D.M.R."/>
            <person name="Bonatelli M.L."/>
            <person name="Correr F.H."/>
            <person name="Franceschini L.M."/>
            <person name="Leite T.F."/>
            <person name="Margarido G.R.A."/>
            <person name="Almeida C.A."/>
            <person name="Ferrarezi J.A."/>
            <person name="Labate C.A."/>
        </authorList>
    </citation>
    <scope>NUCLEOTIDE SEQUENCE</scope>
    <source>
        <strain evidence="2">MF-1</strain>
    </source>
</reference>
<protein>
    <submittedName>
        <fullName evidence="2">Uncharacterized protein</fullName>
    </submittedName>
</protein>
<sequence>MKSQAVLVFLVSALLQFSTIYGFTCHKMPGFTFPACEFSDDKEPKMKHLQDAADNAPYGYTCAGDPPKCCSAKPDPTVSLSQKQVDGMCKNV</sequence>
<keyword evidence="1" id="KW-0732">Signal</keyword>
<keyword evidence="3" id="KW-1185">Reference proteome</keyword>
<name>A0A9Q3ETQ6_9BASI</name>
<evidence type="ECO:0000313" key="3">
    <source>
        <dbReference type="Proteomes" id="UP000765509"/>
    </source>
</evidence>
<comment type="caution">
    <text evidence="2">The sequence shown here is derived from an EMBL/GenBank/DDBJ whole genome shotgun (WGS) entry which is preliminary data.</text>
</comment>
<proteinExistence type="predicted"/>
<evidence type="ECO:0000256" key="1">
    <source>
        <dbReference type="SAM" id="SignalP"/>
    </source>
</evidence>
<dbReference type="AlphaFoldDB" id="A0A9Q3ETQ6"/>